<dbReference type="PANTHER" id="PTHR14289:SF16">
    <property type="entry name" value="POLYMERASE DELTA-INTERACTING PROTEIN 2"/>
    <property type="match status" value="1"/>
</dbReference>
<dbReference type="PROSITE" id="PS51087">
    <property type="entry name" value="APAG"/>
    <property type="match status" value="1"/>
</dbReference>
<dbReference type="GO" id="GO:0070987">
    <property type="term" value="P:error-free translesion synthesis"/>
    <property type="evidence" value="ECO:0007669"/>
    <property type="project" value="TreeGrafter"/>
</dbReference>
<dbReference type="Pfam" id="PF04379">
    <property type="entry name" value="DUF525"/>
    <property type="match status" value="1"/>
</dbReference>
<accession>A0A1H5ZS60</accession>
<gene>
    <name evidence="2" type="ORF">SAMN05421877_107143</name>
</gene>
<dbReference type="NCBIfam" id="NF003967">
    <property type="entry name" value="PRK05461.1"/>
    <property type="match status" value="1"/>
</dbReference>
<name>A0A1H5ZS60_9SPHI</name>
<protein>
    <submittedName>
        <fullName evidence="2">ApaG protein</fullName>
    </submittedName>
</protein>
<dbReference type="AlphaFoldDB" id="A0A1H5ZS60"/>
<feature type="domain" description="ApaG" evidence="1">
    <location>
        <begin position="21"/>
        <end position="146"/>
    </location>
</feature>
<dbReference type="SUPFAM" id="SSF110069">
    <property type="entry name" value="ApaG-like"/>
    <property type="match status" value="1"/>
</dbReference>
<dbReference type="InterPro" id="IPR007474">
    <property type="entry name" value="ApaG_domain"/>
</dbReference>
<reference evidence="3" key="1">
    <citation type="submission" date="2016-10" db="EMBL/GenBank/DDBJ databases">
        <authorList>
            <person name="Varghese N."/>
            <person name="Submissions S."/>
        </authorList>
    </citation>
    <scope>NUCLEOTIDE SEQUENCE [LARGE SCALE GENOMIC DNA]</scope>
    <source>
        <strain evidence="3">DSM 22361</strain>
    </source>
</reference>
<dbReference type="Gene3D" id="2.60.40.1470">
    <property type="entry name" value="ApaG domain"/>
    <property type="match status" value="1"/>
</dbReference>
<keyword evidence="3" id="KW-1185">Reference proteome</keyword>
<evidence type="ECO:0000313" key="3">
    <source>
        <dbReference type="Proteomes" id="UP000236731"/>
    </source>
</evidence>
<sequence length="146" mass="17066">MKSRYFCAKSQFLYIWLNMTTQTTSGVKISVESTYQAEYSNPENEHYMFAYRISIENLSGYTVQLLRRHWNIFDSIGMNKQVDGEGVVGEQPVLEPGEVHQYVSGCNLKSDMGFMEGYYEMVREMDNSIFHVHIPRFNLMASYRLN</sequence>
<dbReference type="Proteomes" id="UP000236731">
    <property type="component" value="Unassembled WGS sequence"/>
</dbReference>
<dbReference type="EMBL" id="FNUT01000007">
    <property type="protein sequence ID" value="SEG38844.1"/>
    <property type="molecule type" value="Genomic_DNA"/>
</dbReference>
<proteinExistence type="predicted"/>
<dbReference type="PANTHER" id="PTHR14289">
    <property type="entry name" value="F-BOX ONLY PROTEIN 3"/>
    <property type="match status" value="1"/>
</dbReference>
<evidence type="ECO:0000259" key="1">
    <source>
        <dbReference type="PROSITE" id="PS51087"/>
    </source>
</evidence>
<dbReference type="InterPro" id="IPR036767">
    <property type="entry name" value="ApaG_sf"/>
</dbReference>
<evidence type="ECO:0000313" key="2">
    <source>
        <dbReference type="EMBL" id="SEG38844.1"/>
    </source>
</evidence>
<organism evidence="2 3">
    <name type="scientific">Sphingobacterium lactis</name>
    <dbReference type="NCBI Taxonomy" id="797291"/>
    <lineage>
        <taxon>Bacteria</taxon>
        <taxon>Pseudomonadati</taxon>
        <taxon>Bacteroidota</taxon>
        <taxon>Sphingobacteriia</taxon>
        <taxon>Sphingobacteriales</taxon>
        <taxon>Sphingobacteriaceae</taxon>
        <taxon>Sphingobacterium</taxon>
    </lineage>
</organism>